<dbReference type="EMBL" id="RRYP01002384">
    <property type="protein sequence ID" value="TNV84835.1"/>
    <property type="molecule type" value="Genomic_DNA"/>
</dbReference>
<feature type="compositionally biased region" description="Basic residues" evidence="1">
    <location>
        <begin position="170"/>
        <end position="181"/>
    </location>
</feature>
<reference evidence="2" key="1">
    <citation type="submission" date="2019-06" db="EMBL/GenBank/DDBJ databases">
        <authorList>
            <person name="Zheng W."/>
        </authorList>
    </citation>
    <scope>NUCLEOTIDE SEQUENCE</scope>
    <source>
        <strain evidence="2">QDHG01</strain>
    </source>
</reference>
<feature type="compositionally biased region" description="Polar residues" evidence="1">
    <location>
        <begin position="1"/>
        <end position="15"/>
    </location>
</feature>
<feature type="region of interest" description="Disordered" evidence="1">
    <location>
        <begin position="1"/>
        <end position="22"/>
    </location>
</feature>
<sequence>MQVSLSSLRMKSPLTSRHPLEGGAMAFRQQASTSMESKRCGGLRRMMIKMMRTSLCSLSTVRSLSNLRRFMKSLKEKTPPSMLHRDLKQATAEKIYLRNLRSLTSIFKVSIKRDKTFKLINGLNRKSQMTSIVQWMSLRCPSGPAGPVKPAHQVALLRKHSNPMTDQGLKTRKSSPKKSLS</sequence>
<gene>
    <name evidence="2" type="ORF">FGO68_gene7329</name>
</gene>
<organism evidence="2 3">
    <name type="scientific">Halteria grandinella</name>
    <dbReference type="NCBI Taxonomy" id="5974"/>
    <lineage>
        <taxon>Eukaryota</taxon>
        <taxon>Sar</taxon>
        <taxon>Alveolata</taxon>
        <taxon>Ciliophora</taxon>
        <taxon>Intramacronucleata</taxon>
        <taxon>Spirotrichea</taxon>
        <taxon>Stichotrichia</taxon>
        <taxon>Sporadotrichida</taxon>
        <taxon>Halteriidae</taxon>
        <taxon>Halteria</taxon>
    </lineage>
</organism>
<dbReference type="Proteomes" id="UP000785679">
    <property type="component" value="Unassembled WGS sequence"/>
</dbReference>
<evidence type="ECO:0000256" key="1">
    <source>
        <dbReference type="SAM" id="MobiDB-lite"/>
    </source>
</evidence>
<keyword evidence="3" id="KW-1185">Reference proteome</keyword>
<dbReference type="AlphaFoldDB" id="A0A8J8P2V1"/>
<evidence type="ECO:0000313" key="2">
    <source>
        <dbReference type="EMBL" id="TNV84835.1"/>
    </source>
</evidence>
<accession>A0A8J8P2V1</accession>
<name>A0A8J8P2V1_HALGN</name>
<protein>
    <submittedName>
        <fullName evidence="2">Uncharacterized protein</fullName>
    </submittedName>
</protein>
<evidence type="ECO:0000313" key="3">
    <source>
        <dbReference type="Proteomes" id="UP000785679"/>
    </source>
</evidence>
<comment type="caution">
    <text evidence="2">The sequence shown here is derived from an EMBL/GenBank/DDBJ whole genome shotgun (WGS) entry which is preliminary data.</text>
</comment>
<feature type="region of interest" description="Disordered" evidence="1">
    <location>
        <begin position="159"/>
        <end position="181"/>
    </location>
</feature>
<proteinExistence type="predicted"/>